<dbReference type="RefSeq" id="WP_322877139.1">
    <property type="nucleotide sequence ID" value="NZ_JAVMIP010000002.1"/>
</dbReference>
<dbReference type="InterPro" id="IPR025403">
    <property type="entry name" value="TgpA-like_C"/>
</dbReference>
<keyword evidence="1" id="KW-0472">Membrane</keyword>
<gene>
    <name evidence="3" type="ORF">RIF25_03345</name>
</gene>
<evidence type="ECO:0000313" key="3">
    <source>
        <dbReference type="EMBL" id="MDS3859836.1"/>
    </source>
</evidence>
<reference evidence="4" key="1">
    <citation type="submission" date="2023-07" db="EMBL/GenBank/DDBJ databases">
        <authorList>
            <person name="Luz R."/>
            <person name="Cordeiro R."/>
            <person name="Fonseca A."/>
            <person name="Goncalves V."/>
        </authorList>
    </citation>
    <scope>NUCLEOTIDE SEQUENCE [LARGE SCALE GENOMIC DNA]</scope>
    <source>
        <strain evidence="4">BACA0444</strain>
    </source>
</reference>
<organism evidence="3 4">
    <name type="scientific">Pseudocalidococcus azoricus BACA0444</name>
    <dbReference type="NCBI Taxonomy" id="2918990"/>
    <lineage>
        <taxon>Bacteria</taxon>
        <taxon>Bacillati</taxon>
        <taxon>Cyanobacteriota</taxon>
        <taxon>Cyanophyceae</taxon>
        <taxon>Acaryochloridales</taxon>
        <taxon>Thermosynechococcaceae</taxon>
        <taxon>Pseudocalidococcus</taxon>
        <taxon>Pseudocalidococcus azoricus</taxon>
    </lineage>
</organism>
<feature type="transmembrane region" description="Helical" evidence="1">
    <location>
        <begin position="49"/>
        <end position="69"/>
    </location>
</feature>
<accession>A0AAE4FRZ9</accession>
<keyword evidence="4" id="KW-1185">Reference proteome</keyword>
<feature type="domain" description="Protein-glutamine gamma-glutamyltransferase-like C-terminal" evidence="2">
    <location>
        <begin position="122"/>
        <end position="196"/>
    </location>
</feature>
<dbReference type="AlphaFoldDB" id="A0AAE4FRZ9"/>
<sequence>MALNLPDQARWELDQQWRQTTETLAYWWEQFLSAPQSDFQTDLNWLEPLAKLLAVLLVGLVLGVVLVRLGQWLWRKWPKQQATSPTGDLLSVMSSQSVQAWLRQAQASQAQEDYGTACRAYYMALILRLRAGNWLNRGEFFTNGEYWRDLEVAWALGQHPPRLRQPIQQLFQTHSRLYYGGQDISPETMAQCREAYFQVEPDLIKPSPPPKSP</sequence>
<evidence type="ECO:0000313" key="4">
    <source>
        <dbReference type="Proteomes" id="UP001268256"/>
    </source>
</evidence>
<name>A0AAE4FRZ9_9CYAN</name>
<keyword evidence="1" id="KW-1133">Transmembrane helix</keyword>
<keyword evidence="1" id="KW-0812">Transmembrane</keyword>
<proteinExistence type="predicted"/>
<dbReference type="Pfam" id="PF13559">
    <property type="entry name" value="DUF4129"/>
    <property type="match status" value="1"/>
</dbReference>
<evidence type="ECO:0000259" key="2">
    <source>
        <dbReference type="Pfam" id="PF13559"/>
    </source>
</evidence>
<evidence type="ECO:0000256" key="1">
    <source>
        <dbReference type="SAM" id="Phobius"/>
    </source>
</evidence>
<dbReference type="Proteomes" id="UP001268256">
    <property type="component" value="Unassembled WGS sequence"/>
</dbReference>
<comment type="caution">
    <text evidence="3">The sequence shown here is derived from an EMBL/GenBank/DDBJ whole genome shotgun (WGS) entry which is preliminary data.</text>
</comment>
<dbReference type="EMBL" id="JAVMIP010000002">
    <property type="protein sequence ID" value="MDS3859836.1"/>
    <property type="molecule type" value="Genomic_DNA"/>
</dbReference>
<protein>
    <submittedName>
        <fullName evidence="3">DUF4129 domain-containing protein</fullName>
    </submittedName>
</protein>